<name>A0ABM1Q3R3_DROAR</name>
<evidence type="ECO:0000259" key="7">
    <source>
        <dbReference type="PROSITE" id="PS50240"/>
    </source>
</evidence>
<dbReference type="Pfam" id="PF00089">
    <property type="entry name" value="Trypsin"/>
    <property type="match status" value="1"/>
</dbReference>
<dbReference type="SUPFAM" id="SSF50494">
    <property type="entry name" value="Trypsin-like serine proteases"/>
    <property type="match status" value="1"/>
</dbReference>
<dbReference type="PROSITE" id="PS50240">
    <property type="entry name" value="TRYPSIN_DOM"/>
    <property type="match status" value="1"/>
</dbReference>
<dbReference type="InterPro" id="IPR001254">
    <property type="entry name" value="Trypsin_dom"/>
</dbReference>
<dbReference type="SMART" id="SM00020">
    <property type="entry name" value="Tryp_SPc"/>
    <property type="match status" value="1"/>
</dbReference>
<evidence type="ECO:0000313" key="9">
    <source>
        <dbReference type="RefSeq" id="XP_017874099.1"/>
    </source>
</evidence>
<feature type="domain" description="Peptidase S1" evidence="7">
    <location>
        <begin position="79"/>
        <end position="294"/>
    </location>
</feature>
<sequence length="428" mass="47654">MQRHKDKFVILLAVISVHIAAGRWVSSYDEKYHRPTYYNRAHKSSQHVDYNATALFLRDFHPSIKKTLPLFDPSIHLSYYVNVLYKGSVICAGALISRRMIITSSRCFLANELEPSHEFKARDMSIQPGNHFGQRERVVYPVKAFFLPAGRYQHEDVHRIALLALHTKLKKGTYRYIELYRKVPRPNAHVLVSYVDSYTRDITLLKTKVVSQKKCKKAFRNIGKRKVPFDDDLVCVKSSKQGCSTRPGDPMIIDKKLAGINIYGENCEELEGNLVADVYYTMHYTVPFIQRATDMLRAFTGTGEYSKGRTTKRYKLYMDTTSDSIGRLVTASTTLQSEVDILDDSEETTTNIETEQTEAWTETESTNESTTAAPSGPTPDSSTAAPSGPTPDSSTAAPSGPTQDSTTAAPSGPTPDSSTAAPSGPTPD</sequence>
<evidence type="ECO:0000256" key="6">
    <source>
        <dbReference type="SAM" id="MobiDB-lite"/>
    </source>
</evidence>
<evidence type="ECO:0000256" key="4">
    <source>
        <dbReference type="ARBA" id="ARBA00022825"/>
    </source>
</evidence>
<proteinExistence type="predicted"/>
<feature type="compositionally biased region" description="Low complexity" evidence="6">
    <location>
        <begin position="348"/>
        <end position="375"/>
    </location>
</feature>
<feature type="non-terminal residue" evidence="9">
    <location>
        <position position="428"/>
    </location>
</feature>
<evidence type="ECO:0000256" key="2">
    <source>
        <dbReference type="ARBA" id="ARBA00022729"/>
    </source>
</evidence>
<reference evidence="8" key="2">
    <citation type="journal article" date="2016" name="G3 (Bethesda)">
        <title>Genome Evolution in Three Species of Cactophilic Drosophila.</title>
        <authorList>
            <person name="Sanchez-Flores A."/>
            <person name="Penazola F."/>
            <person name="Carpinteyro-Ponce J."/>
            <person name="Nazario-Yepiz N."/>
            <person name="Abreu-Goodger C."/>
            <person name="Machado C.A."/>
            <person name="Markow T.A."/>
        </authorList>
    </citation>
    <scope>NUCLEOTIDE SEQUENCE [LARGE SCALE GENOMIC DNA]</scope>
</reference>
<dbReference type="Gene3D" id="2.40.10.10">
    <property type="entry name" value="Trypsin-like serine proteases"/>
    <property type="match status" value="2"/>
</dbReference>
<dbReference type="InterPro" id="IPR009003">
    <property type="entry name" value="Peptidase_S1_PA"/>
</dbReference>
<organism evidence="8 9">
    <name type="scientific">Drosophila arizonae</name>
    <name type="common">Fruit fly</name>
    <dbReference type="NCBI Taxonomy" id="7263"/>
    <lineage>
        <taxon>Eukaryota</taxon>
        <taxon>Metazoa</taxon>
        <taxon>Ecdysozoa</taxon>
        <taxon>Arthropoda</taxon>
        <taxon>Hexapoda</taxon>
        <taxon>Insecta</taxon>
        <taxon>Pterygota</taxon>
        <taxon>Neoptera</taxon>
        <taxon>Endopterygota</taxon>
        <taxon>Diptera</taxon>
        <taxon>Brachycera</taxon>
        <taxon>Muscomorpha</taxon>
        <taxon>Ephydroidea</taxon>
        <taxon>Drosophilidae</taxon>
        <taxon>Drosophila</taxon>
    </lineage>
</organism>
<gene>
    <name evidence="9" type="primary">LOC108621343</name>
</gene>
<keyword evidence="1" id="KW-0645">Protease</keyword>
<dbReference type="GeneID" id="108621343"/>
<dbReference type="InterPro" id="IPR050430">
    <property type="entry name" value="Peptidase_S1"/>
</dbReference>
<keyword evidence="3" id="KW-0378">Hydrolase</keyword>
<evidence type="ECO:0000256" key="5">
    <source>
        <dbReference type="ARBA" id="ARBA00023157"/>
    </source>
</evidence>
<dbReference type="InterPro" id="IPR043504">
    <property type="entry name" value="Peptidase_S1_PA_chymotrypsin"/>
</dbReference>
<evidence type="ECO:0000256" key="3">
    <source>
        <dbReference type="ARBA" id="ARBA00022801"/>
    </source>
</evidence>
<reference evidence="8" key="1">
    <citation type="journal article" date="1997" name="Nucleic Acids Res.">
        <title>tRNAscan-SE: a program for improved detection of transfer RNA genes in genomic sequence.</title>
        <authorList>
            <person name="Lowe T.M."/>
            <person name="Eddy S.R."/>
        </authorList>
    </citation>
    <scope>NUCLEOTIDE SEQUENCE [LARGE SCALE GENOMIC DNA]</scope>
</reference>
<evidence type="ECO:0000256" key="1">
    <source>
        <dbReference type="ARBA" id="ARBA00022670"/>
    </source>
</evidence>
<feature type="region of interest" description="Disordered" evidence="6">
    <location>
        <begin position="339"/>
        <end position="428"/>
    </location>
</feature>
<dbReference type="RefSeq" id="XP_017874099.1">
    <property type="nucleotide sequence ID" value="XM_018018610.1"/>
</dbReference>
<keyword evidence="4" id="KW-0720">Serine protease</keyword>
<dbReference type="Proteomes" id="UP000694904">
    <property type="component" value="Chromosome 2"/>
</dbReference>
<evidence type="ECO:0000313" key="8">
    <source>
        <dbReference type="Proteomes" id="UP000694904"/>
    </source>
</evidence>
<protein>
    <submittedName>
        <fullName evidence="9">Uncharacterized protein LOC108621343</fullName>
    </submittedName>
</protein>
<dbReference type="PANTHER" id="PTHR24276:SF94">
    <property type="entry name" value="AT20289P-RELATED"/>
    <property type="match status" value="1"/>
</dbReference>
<keyword evidence="2" id="KW-0732">Signal</keyword>
<dbReference type="PANTHER" id="PTHR24276">
    <property type="entry name" value="POLYSERASE-RELATED"/>
    <property type="match status" value="1"/>
</dbReference>
<reference evidence="9" key="3">
    <citation type="submission" date="2025-08" db="UniProtKB">
        <authorList>
            <consortium name="RefSeq"/>
        </authorList>
    </citation>
    <scope>IDENTIFICATION</scope>
    <source>
        <tissue evidence="9">Whole organism</tissue>
    </source>
</reference>
<keyword evidence="8" id="KW-1185">Reference proteome</keyword>
<feature type="compositionally biased region" description="Polar residues" evidence="6">
    <location>
        <begin position="378"/>
        <end position="421"/>
    </location>
</feature>
<accession>A0ABM1Q3R3</accession>
<keyword evidence="5" id="KW-1015">Disulfide bond</keyword>